<organism evidence="11 12">
    <name type="scientific">Litchfieldella anticariensis (strain DSM 16096 / CECT 5854 / CIP 108499 / LMG 22089 / FP35)</name>
    <name type="common">Halomonas anticariensis</name>
    <dbReference type="NCBI Taxonomy" id="1121939"/>
    <lineage>
        <taxon>Bacteria</taxon>
        <taxon>Pseudomonadati</taxon>
        <taxon>Pseudomonadota</taxon>
        <taxon>Gammaproteobacteria</taxon>
        <taxon>Oceanospirillales</taxon>
        <taxon>Halomonadaceae</taxon>
        <taxon>Litchfieldella</taxon>
    </lineage>
</organism>
<dbReference type="AlphaFoldDB" id="S2L7E9"/>
<dbReference type="InterPro" id="IPR033247">
    <property type="entry name" value="Transketolase_fam"/>
</dbReference>
<dbReference type="PATRIC" id="fig|1121939.11.peg.9"/>
<evidence type="ECO:0000256" key="9">
    <source>
        <dbReference type="ARBA" id="ARBA00023052"/>
    </source>
</evidence>
<dbReference type="FunFam" id="3.40.50.920:FF:000003">
    <property type="entry name" value="Transketolase"/>
    <property type="match status" value="1"/>
</dbReference>
<keyword evidence="6" id="KW-0808">Transferase</keyword>
<keyword evidence="9" id="KW-0786">Thiamine pyrophosphate</keyword>
<keyword evidence="7" id="KW-0479">Metal-binding</keyword>
<dbReference type="Pfam" id="PF22613">
    <property type="entry name" value="Transketolase_C_1"/>
    <property type="match status" value="1"/>
</dbReference>
<dbReference type="RefSeq" id="WP_016414466.1">
    <property type="nucleotide sequence ID" value="NZ_AUAB01000014.1"/>
</dbReference>
<accession>S2L7E9</accession>
<feature type="domain" description="Transketolase-like C-terminal" evidence="10">
    <location>
        <begin position="78"/>
        <end position="191"/>
    </location>
</feature>
<evidence type="ECO:0000256" key="1">
    <source>
        <dbReference type="ARBA" id="ARBA00001946"/>
    </source>
</evidence>
<dbReference type="GO" id="GO:0004802">
    <property type="term" value="F:transketolase activity"/>
    <property type="evidence" value="ECO:0007669"/>
    <property type="project" value="UniProtKB-EC"/>
</dbReference>
<dbReference type="InterPro" id="IPR009014">
    <property type="entry name" value="Transketo_C/PFOR_II"/>
</dbReference>
<evidence type="ECO:0000313" key="12">
    <source>
        <dbReference type="Proteomes" id="UP000014463"/>
    </source>
</evidence>
<comment type="cofactor">
    <cofactor evidence="1">
        <name>Mg(2+)</name>
        <dbReference type="ChEBI" id="CHEBI:18420"/>
    </cofactor>
</comment>
<evidence type="ECO:0000256" key="7">
    <source>
        <dbReference type="ARBA" id="ARBA00022723"/>
    </source>
</evidence>
<sequence length="203" mass="22205">MNEMLQEKQSDRLGVVGNDIRRQRANALRFLAIDAVETAVGWRLALENRSGPMALILTRQKTTSLTHSSSTIDGAARGAYVISEAEGGRLDGILIASGSEVGLCLEAQTRLAEEGHRVRVVSMPSWELYDAQEPDYREAVLPAAVTRRVVVEAAEPQGWERYLGTEGRAVGIRAFGASAPGMELLREYGFTVDRIVEVYESLA</sequence>
<gene>
    <name evidence="11" type="ORF">L861_00120</name>
</gene>
<evidence type="ECO:0000256" key="4">
    <source>
        <dbReference type="ARBA" id="ARBA00011738"/>
    </source>
</evidence>
<comment type="similarity">
    <text evidence="3">Belongs to the transketolase family.</text>
</comment>
<evidence type="ECO:0000259" key="10">
    <source>
        <dbReference type="Pfam" id="PF22613"/>
    </source>
</evidence>
<dbReference type="EC" id="2.2.1.1" evidence="5"/>
<dbReference type="EMBL" id="ASTJ01000011">
    <property type="protein sequence ID" value="EPC03734.1"/>
    <property type="molecule type" value="Genomic_DNA"/>
</dbReference>
<dbReference type="eggNOG" id="COG0021">
    <property type="taxonomic scope" value="Bacteria"/>
</dbReference>
<dbReference type="Gene3D" id="3.40.50.920">
    <property type="match status" value="1"/>
</dbReference>
<dbReference type="Gene3D" id="3.40.50.970">
    <property type="match status" value="1"/>
</dbReference>
<evidence type="ECO:0000256" key="6">
    <source>
        <dbReference type="ARBA" id="ARBA00022679"/>
    </source>
</evidence>
<evidence type="ECO:0000256" key="5">
    <source>
        <dbReference type="ARBA" id="ARBA00013152"/>
    </source>
</evidence>
<dbReference type="PANTHER" id="PTHR43522">
    <property type="entry name" value="TRANSKETOLASE"/>
    <property type="match status" value="1"/>
</dbReference>
<evidence type="ECO:0000256" key="2">
    <source>
        <dbReference type="ARBA" id="ARBA00001964"/>
    </source>
</evidence>
<evidence type="ECO:0000256" key="3">
    <source>
        <dbReference type="ARBA" id="ARBA00007131"/>
    </source>
</evidence>
<dbReference type="PANTHER" id="PTHR43522:SF2">
    <property type="entry name" value="TRANSKETOLASE 1-RELATED"/>
    <property type="match status" value="1"/>
</dbReference>
<evidence type="ECO:0000313" key="11">
    <source>
        <dbReference type="EMBL" id="EPC03734.1"/>
    </source>
</evidence>
<dbReference type="InterPro" id="IPR055152">
    <property type="entry name" value="Transketolase-like_C_2"/>
</dbReference>
<dbReference type="SUPFAM" id="SSF52922">
    <property type="entry name" value="TK C-terminal domain-like"/>
    <property type="match status" value="1"/>
</dbReference>
<dbReference type="Proteomes" id="UP000014463">
    <property type="component" value="Unassembled WGS sequence"/>
</dbReference>
<proteinExistence type="inferred from homology"/>
<comment type="caution">
    <text evidence="11">The sequence shown here is derived from an EMBL/GenBank/DDBJ whole genome shotgun (WGS) entry which is preliminary data.</text>
</comment>
<dbReference type="GO" id="GO:0006098">
    <property type="term" value="P:pentose-phosphate shunt"/>
    <property type="evidence" value="ECO:0007669"/>
    <property type="project" value="TreeGrafter"/>
</dbReference>
<dbReference type="STRING" id="1121939.L861_00120"/>
<comment type="subunit">
    <text evidence="4">Homodimer.</text>
</comment>
<reference evidence="11 12" key="1">
    <citation type="journal article" date="2013" name="Genome Announc.">
        <title>Draft genome sequence of the moderately halophilic gammaproteobacterium Halomonas anticariensis FP35.</title>
        <authorList>
            <person name="Tahrioui A."/>
            <person name="Quesada E."/>
            <person name="Llamas I."/>
        </authorList>
    </citation>
    <scope>NUCLEOTIDE SEQUENCE [LARGE SCALE GENOMIC DNA]</scope>
    <source>
        <strain evidence="12">DSM 16096 / CECT 5854 / LMG 22089 / FP35</strain>
    </source>
</reference>
<keyword evidence="12" id="KW-1185">Reference proteome</keyword>
<dbReference type="GO" id="GO:0005829">
    <property type="term" value="C:cytosol"/>
    <property type="evidence" value="ECO:0007669"/>
    <property type="project" value="TreeGrafter"/>
</dbReference>
<name>S2L7E9_LITA3</name>
<evidence type="ECO:0000256" key="8">
    <source>
        <dbReference type="ARBA" id="ARBA00022842"/>
    </source>
</evidence>
<dbReference type="GO" id="GO:0046872">
    <property type="term" value="F:metal ion binding"/>
    <property type="evidence" value="ECO:0007669"/>
    <property type="project" value="UniProtKB-KW"/>
</dbReference>
<keyword evidence="8" id="KW-0460">Magnesium</keyword>
<comment type="cofactor">
    <cofactor evidence="2">
        <name>thiamine diphosphate</name>
        <dbReference type="ChEBI" id="CHEBI:58937"/>
    </cofactor>
</comment>
<protein>
    <recommendedName>
        <fullName evidence="5">transketolase</fullName>
        <ecNumber evidence="5">2.2.1.1</ecNumber>
    </recommendedName>
</protein>
<dbReference type="OrthoDB" id="5899136at2"/>